<evidence type="ECO:0000256" key="13">
    <source>
        <dbReference type="PIRSR" id="PIRSR000168-1"/>
    </source>
</evidence>
<accession>A0A1L9U2Y6</accession>
<dbReference type="GO" id="GO:0071949">
    <property type="term" value="F:FAD binding"/>
    <property type="evidence" value="ECO:0007669"/>
    <property type="project" value="InterPro"/>
</dbReference>
<evidence type="ECO:0000256" key="10">
    <source>
        <dbReference type="ARBA" id="ARBA00023098"/>
    </source>
</evidence>
<feature type="domain" description="Acyl-CoA oxidase C-terminal" evidence="15">
    <location>
        <begin position="511"/>
        <end position="673"/>
    </location>
</feature>
<dbReference type="UniPathway" id="UPA00661"/>
<keyword evidence="10" id="KW-0443">Lipid metabolism</keyword>
<dbReference type="SUPFAM" id="SSF56645">
    <property type="entry name" value="Acyl-CoA dehydrogenase NM domain-like"/>
    <property type="match status" value="1"/>
</dbReference>
<dbReference type="Pfam" id="PF22924">
    <property type="entry name" value="ACOX_C_alpha1"/>
    <property type="match status" value="1"/>
</dbReference>
<evidence type="ECO:0000259" key="18">
    <source>
        <dbReference type="Pfam" id="PF22924"/>
    </source>
</evidence>
<dbReference type="FunFam" id="1.20.140.10:FF:000013">
    <property type="entry name" value="Acyl-coenzyme A oxidase"/>
    <property type="match status" value="1"/>
</dbReference>
<evidence type="ECO:0000313" key="20">
    <source>
        <dbReference type="Proteomes" id="UP000184499"/>
    </source>
</evidence>
<dbReference type="GO" id="GO:0003997">
    <property type="term" value="F:acyl-CoA oxidase activity"/>
    <property type="evidence" value="ECO:0007669"/>
    <property type="project" value="UniProtKB-EC"/>
</dbReference>
<dbReference type="GO" id="GO:0005777">
    <property type="term" value="C:peroxisome"/>
    <property type="evidence" value="ECO:0007669"/>
    <property type="project" value="UniProtKB-SubCell"/>
</dbReference>
<comment type="catalytic activity">
    <reaction evidence="1">
        <text>a 2,3-saturated acyl-CoA + O2 = a (2E)-enoyl-CoA + H2O2</text>
        <dbReference type="Rhea" id="RHEA:38959"/>
        <dbReference type="ChEBI" id="CHEBI:15379"/>
        <dbReference type="ChEBI" id="CHEBI:16240"/>
        <dbReference type="ChEBI" id="CHEBI:58856"/>
        <dbReference type="ChEBI" id="CHEBI:65111"/>
        <dbReference type="EC" id="1.3.3.6"/>
    </reaction>
</comment>
<dbReference type="VEuPathDB" id="FungiDB:ASPBRDRAFT_139185"/>
<evidence type="ECO:0000259" key="17">
    <source>
        <dbReference type="Pfam" id="PF14749"/>
    </source>
</evidence>
<evidence type="ECO:0000256" key="3">
    <source>
        <dbReference type="ARBA" id="ARBA00004275"/>
    </source>
</evidence>
<dbReference type="InterPro" id="IPR046373">
    <property type="entry name" value="Acyl-CoA_Oxase/DH_mid-dom_sf"/>
</dbReference>
<dbReference type="FunFam" id="2.40.110.10:FF:000003">
    <property type="entry name" value="Acyl-coenzyme A oxidase"/>
    <property type="match status" value="1"/>
</dbReference>
<evidence type="ECO:0000256" key="5">
    <source>
        <dbReference type="ARBA" id="ARBA00006288"/>
    </source>
</evidence>
<evidence type="ECO:0000256" key="8">
    <source>
        <dbReference type="ARBA" id="ARBA00022832"/>
    </source>
</evidence>
<dbReference type="Gene3D" id="1.10.540.10">
    <property type="entry name" value="Acyl-CoA dehydrogenase/oxidase, N-terminal domain"/>
    <property type="match status" value="1"/>
</dbReference>
<dbReference type="Pfam" id="PF01756">
    <property type="entry name" value="ACOX"/>
    <property type="match status" value="1"/>
</dbReference>
<sequence length="694" mass="77937">MPSPPPDWVKALKPAEPQGSQLLQQERDQSNVAVDKLAELLHTKEALARQDHLLSILQAEKVFDKSQNHTQGRTERIQRSLAKAKRLQQLSVQHKWSQEELHAANELLGEPTPYGLHASMFLVTLREQGTPEQHKLFLEPAQNYQILGCYAQTELGHGSNVRGLETTATWNPDDKTFTIHSPTLTASKWWIGSLGRTANHAVVMAQLFIGGKNYGPHPFVVQIRDMNTHQPLENVYVGDIGPKFGYNTMDNGFLLFNHVKIPHVNMLARFSRINKETNEYMRPASPSLIYGTLTWVRSNIVLQAGGVLARGVTIATRYCAVRRQFQDRDATGNVGENQVLNYKMVQVRLLPLLASMYALHFTGRGMMRLYQENQNRMKAAAQAAQEKRGAGPEELRAGADLLADLHATSCGLKALASTTAGEGLEVCRRACGGHGYSSYSGIGPWYSDYLPTLTWEGDNYMLTQQVARYLLKSARAVLAGKGSNNDTSRILQAYLARRDKGASFDILGNDSDIVAAFAWRTAHLTFEALKHRDVEKRSWNSLLVDFWRLSTAHSQYLVVKNFYEAVTSSHVTGSLDPETTGVLHKLFRLYALHTLEREASEFFSSSAVTVRQIGLTQNNEVMKLLDEIRPHAVRLVDSWKIPDWQLDSSLGKYDGEVYPDLFRRASQENPVNDLVFDPYPWNAAVLKNERPSKL</sequence>
<feature type="binding site" evidence="14">
    <location>
        <position position="153"/>
    </location>
    <ligand>
        <name>FAD</name>
        <dbReference type="ChEBI" id="CHEBI:57692"/>
    </ligand>
</feature>
<feature type="active site" description="Proton acceptor" evidence="13">
    <location>
        <position position="456"/>
    </location>
</feature>
<dbReference type="Gene3D" id="1.20.140.10">
    <property type="entry name" value="Butyryl-CoA Dehydrogenase, subunit A, domain 3"/>
    <property type="match status" value="2"/>
</dbReference>
<keyword evidence="20" id="KW-1185">Reference proteome</keyword>
<dbReference type="SUPFAM" id="SSF47203">
    <property type="entry name" value="Acyl-CoA dehydrogenase C-terminal domain-like"/>
    <property type="match status" value="2"/>
</dbReference>
<keyword evidence="6 12" id="KW-0285">Flavoprotein</keyword>
<dbReference type="InterPro" id="IPR055060">
    <property type="entry name" value="ACOX_C_alpha1"/>
</dbReference>
<dbReference type="FunFam" id="1.20.140.10:FF:000015">
    <property type="entry name" value="Acyl-coenzyme A oxidase"/>
    <property type="match status" value="1"/>
</dbReference>
<dbReference type="RefSeq" id="XP_067473163.1">
    <property type="nucleotide sequence ID" value="XM_067619069.1"/>
</dbReference>
<evidence type="ECO:0000256" key="2">
    <source>
        <dbReference type="ARBA" id="ARBA00001974"/>
    </source>
</evidence>
<evidence type="ECO:0000259" key="16">
    <source>
        <dbReference type="Pfam" id="PF02770"/>
    </source>
</evidence>
<dbReference type="OMA" id="AHAQYMV"/>
<comment type="pathway">
    <text evidence="4">Lipid metabolism; peroxisomal fatty acid beta-oxidation.</text>
</comment>
<dbReference type="InterPro" id="IPR009100">
    <property type="entry name" value="AcylCoA_DH/oxidase_NM_dom_sf"/>
</dbReference>
<evidence type="ECO:0000256" key="11">
    <source>
        <dbReference type="ARBA" id="ARBA00023140"/>
    </source>
</evidence>
<evidence type="ECO:0000256" key="7">
    <source>
        <dbReference type="ARBA" id="ARBA00022827"/>
    </source>
</evidence>
<feature type="domain" description="Acyl-CoA oxidase C-alpha1" evidence="18">
    <location>
        <begin position="290"/>
        <end position="471"/>
    </location>
</feature>
<evidence type="ECO:0000256" key="4">
    <source>
        <dbReference type="ARBA" id="ARBA00004846"/>
    </source>
</evidence>
<feature type="binding site" evidence="14">
    <location>
        <position position="192"/>
    </location>
    <ligand>
        <name>FAD</name>
        <dbReference type="ChEBI" id="CHEBI:57692"/>
    </ligand>
</feature>
<comment type="subcellular location">
    <subcellularLocation>
        <location evidence="3">Peroxisome</location>
    </subcellularLocation>
</comment>
<dbReference type="Proteomes" id="UP000184499">
    <property type="component" value="Unassembled WGS sequence"/>
</dbReference>
<dbReference type="Pfam" id="PF14749">
    <property type="entry name" value="Acyl-CoA_ox_N"/>
    <property type="match status" value="1"/>
</dbReference>
<dbReference type="Pfam" id="PF02770">
    <property type="entry name" value="Acyl-CoA_dh_M"/>
    <property type="match status" value="1"/>
</dbReference>
<dbReference type="PIRSF" id="PIRSF000168">
    <property type="entry name" value="Acyl-CoA_oxidase"/>
    <property type="match status" value="1"/>
</dbReference>
<evidence type="ECO:0000256" key="12">
    <source>
        <dbReference type="PIRNR" id="PIRNR000168"/>
    </source>
</evidence>
<dbReference type="InterPro" id="IPR037069">
    <property type="entry name" value="AcylCoA_DH/ox_N_sf"/>
</dbReference>
<evidence type="ECO:0000256" key="6">
    <source>
        <dbReference type="ARBA" id="ARBA00022630"/>
    </source>
</evidence>
<evidence type="ECO:0000259" key="15">
    <source>
        <dbReference type="Pfam" id="PF01756"/>
    </source>
</evidence>
<dbReference type="PANTHER" id="PTHR10909:SF250">
    <property type="entry name" value="PEROXISOMAL ACYL-COENZYME A OXIDASE 1"/>
    <property type="match status" value="1"/>
</dbReference>
<dbReference type="EMBL" id="KV878704">
    <property type="protein sequence ID" value="OJJ65913.1"/>
    <property type="molecule type" value="Genomic_DNA"/>
</dbReference>
<evidence type="ECO:0000256" key="1">
    <source>
        <dbReference type="ARBA" id="ARBA00001201"/>
    </source>
</evidence>
<comment type="similarity">
    <text evidence="5 12">Belongs to the acyl-CoA oxidase family.</text>
</comment>
<dbReference type="GO" id="GO:0005504">
    <property type="term" value="F:fatty acid binding"/>
    <property type="evidence" value="ECO:0007669"/>
    <property type="project" value="TreeGrafter"/>
</dbReference>
<dbReference type="STRING" id="767769.A0A1L9U2Y6"/>
<proteinExistence type="inferred from homology"/>
<dbReference type="OrthoDB" id="538336at2759"/>
<evidence type="ECO:0000256" key="9">
    <source>
        <dbReference type="ARBA" id="ARBA00023002"/>
    </source>
</evidence>
<dbReference type="GeneID" id="93571557"/>
<feature type="domain" description="Acyl-CoA oxidase/dehydrogenase middle" evidence="16">
    <location>
        <begin position="149"/>
        <end position="258"/>
    </location>
</feature>
<gene>
    <name evidence="19" type="ORF">ASPBRDRAFT_139185</name>
</gene>
<dbReference type="GO" id="GO:0033540">
    <property type="term" value="P:fatty acid beta-oxidation using acyl-CoA oxidase"/>
    <property type="evidence" value="ECO:0007669"/>
    <property type="project" value="UniProtKB-UniPathway"/>
</dbReference>
<keyword evidence="9" id="KW-0560">Oxidoreductase</keyword>
<feature type="domain" description="Acyl-coenzyme A oxidase N-terminal" evidence="17">
    <location>
        <begin position="34"/>
        <end position="147"/>
    </location>
</feature>
<evidence type="ECO:0000313" key="19">
    <source>
        <dbReference type="EMBL" id="OJJ65913.1"/>
    </source>
</evidence>
<reference evidence="20" key="1">
    <citation type="journal article" date="2017" name="Genome Biol.">
        <title>Comparative genomics reveals high biological diversity and specific adaptations in the industrially and medically important fungal genus Aspergillus.</title>
        <authorList>
            <person name="de Vries R.P."/>
            <person name="Riley R."/>
            <person name="Wiebenga A."/>
            <person name="Aguilar-Osorio G."/>
            <person name="Amillis S."/>
            <person name="Uchima C.A."/>
            <person name="Anderluh G."/>
            <person name="Asadollahi M."/>
            <person name="Askin M."/>
            <person name="Barry K."/>
            <person name="Battaglia E."/>
            <person name="Bayram O."/>
            <person name="Benocci T."/>
            <person name="Braus-Stromeyer S.A."/>
            <person name="Caldana C."/>
            <person name="Canovas D."/>
            <person name="Cerqueira G.C."/>
            <person name="Chen F."/>
            <person name="Chen W."/>
            <person name="Choi C."/>
            <person name="Clum A."/>
            <person name="Dos Santos R.A."/>
            <person name="Damasio A.R."/>
            <person name="Diallinas G."/>
            <person name="Emri T."/>
            <person name="Fekete E."/>
            <person name="Flipphi M."/>
            <person name="Freyberg S."/>
            <person name="Gallo A."/>
            <person name="Gournas C."/>
            <person name="Habgood R."/>
            <person name="Hainaut M."/>
            <person name="Harispe M.L."/>
            <person name="Henrissat B."/>
            <person name="Hilden K.S."/>
            <person name="Hope R."/>
            <person name="Hossain A."/>
            <person name="Karabika E."/>
            <person name="Karaffa L."/>
            <person name="Karanyi Z."/>
            <person name="Krasevec N."/>
            <person name="Kuo A."/>
            <person name="Kusch H."/>
            <person name="LaButti K."/>
            <person name="Lagendijk E.L."/>
            <person name="Lapidus A."/>
            <person name="Levasseur A."/>
            <person name="Lindquist E."/>
            <person name="Lipzen A."/>
            <person name="Logrieco A.F."/>
            <person name="MacCabe A."/>
            <person name="Maekelae M.R."/>
            <person name="Malavazi I."/>
            <person name="Melin P."/>
            <person name="Meyer V."/>
            <person name="Mielnichuk N."/>
            <person name="Miskei M."/>
            <person name="Molnar A.P."/>
            <person name="Mule G."/>
            <person name="Ngan C.Y."/>
            <person name="Orejas M."/>
            <person name="Orosz E."/>
            <person name="Ouedraogo J.P."/>
            <person name="Overkamp K.M."/>
            <person name="Park H.-S."/>
            <person name="Perrone G."/>
            <person name="Piumi F."/>
            <person name="Punt P.J."/>
            <person name="Ram A.F."/>
            <person name="Ramon A."/>
            <person name="Rauscher S."/>
            <person name="Record E."/>
            <person name="Riano-Pachon D.M."/>
            <person name="Robert V."/>
            <person name="Roehrig J."/>
            <person name="Ruller R."/>
            <person name="Salamov A."/>
            <person name="Salih N.S."/>
            <person name="Samson R.A."/>
            <person name="Sandor E."/>
            <person name="Sanguinetti M."/>
            <person name="Schuetze T."/>
            <person name="Sepcic K."/>
            <person name="Shelest E."/>
            <person name="Sherlock G."/>
            <person name="Sophianopoulou V."/>
            <person name="Squina F.M."/>
            <person name="Sun H."/>
            <person name="Susca A."/>
            <person name="Todd R.B."/>
            <person name="Tsang A."/>
            <person name="Unkles S.E."/>
            <person name="van de Wiele N."/>
            <person name="van Rossen-Uffink D."/>
            <person name="Oliveira J.V."/>
            <person name="Vesth T.C."/>
            <person name="Visser J."/>
            <person name="Yu J.-H."/>
            <person name="Zhou M."/>
            <person name="Andersen M.R."/>
            <person name="Archer D.B."/>
            <person name="Baker S.E."/>
            <person name="Benoit I."/>
            <person name="Brakhage A.A."/>
            <person name="Braus G.H."/>
            <person name="Fischer R."/>
            <person name="Frisvad J.C."/>
            <person name="Goldman G.H."/>
            <person name="Houbraken J."/>
            <person name="Oakley B."/>
            <person name="Pocsi I."/>
            <person name="Scazzocchio C."/>
            <person name="Seiboth B."/>
            <person name="vanKuyk P.A."/>
            <person name="Wortman J."/>
            <person name="Dyer P.S."/>
            <person name="Grigoriev I.V."/>
        </authorList>
    </citation>
    <scope>NUCLEOTIDE SEQUENCE [LARGE SCALE GENOMIC DNA]</scope>
    <source>
        <strain evidence="20">CBS 101740 / IMI 381727 / IBT 21946</strain>
    </source>
</reference>
<dbReference type="PANTHER" id="PTHR10909">
    <property type="entry name" value="ELECTRON TRANSPORT OXIDOREDUCTASE"/>
    <property type="match status" value="1"/>
</dbReference>
<name>A0A1L9U2Y6_ASPBC</name>
<dbReference type="InterPro" id="IPR006091">
    <property type="entry name" value="Acyl-CoA_Oxase/DH_mid-dom"/>
</dbReference>
<keyword evidence="8" id="KW-0276">Fatty acid metabolism</keyword>
<dbReference type="Gene3D" id="2.40.110.10">
    <property type="entry name" value="Butyryl-CoA Dehydrogenase, subunit A, domain 2"/>
    <property type="match status" value="1"/>
</dbReference>
<evidence type="ECO:0000256" key="14">
    <source>
        <dbReference type="PIRSR" id="PIRSR000168-2"/>
    </source>
</evidence>
<dbReference type="GO" id="GO:0055088">
    <property type="term" value="P:lipid homeostasis"/>
    <property type="evidence" value="ECO:0007669"/>
    <property type="project" value="TreeGrafter"/>
</dbReference>
<organism evidence="19 20">
    <name type="scientific">Aspergillus brasiliensis (strain CBS 101740 / IMI 381727 / IBT 21946)</name>
    <dbReference type="NCBI Taxonomy" id="767769"/>
    <lineage>
        <taxon>Eukaryota</taxon>
        <taxon>Fungi</taxon>
        <taxon>Dikarya</taxon>
        <taxon>Ascomycota</taxon>
        <taxon>Pezizomycotina</taxon>
        <taxon>Eurotiomycetes</taxon>
        <taxon>Eurotiomycetidae</taxon>
        <taxon>Eurotiales</taxon>
        <taxon>Aspergillaceae</taxon>
        <taxon>Aspergillus</taxon>
        <taxon>Aspergillus subgen. Circumdati</taxon>
    </lineage>
</organism>
<dbReference type="AlphaFoldDB" id="A0A1L9U2Y6"/>
<dbReference type="InterPro" id="IPR029320">
    <property type="entry name" value="Acyl-CoA_ox_N"/>
</dbReference>
<keyword evidence="7 12" id="KW-0274">FAD</keyword>
<dbReference type="InterPro" id="IPR012258">
    <property type="entry name" value="Acyl-CoA_oxidase"/>
</dbReference>
<protein>
    <recommendedName>
        <fullName evidence="12">Acyl-coenzyme A oxidase</fullName>
    </recommendedName>
</protein>
<dbReference type="InterPro" id="IPR002655">
    <property type="entry name" value="Acyl-CoA_oxidase_C"/>
</dbReference>
<comment type="cofactor">
    <cofactor evidence="2">
        <name>FAD</name>
        <dbReference type="ChEBI" id="CHEBI:57692"/>
    </cofactor>
</comment>
<keyword evidence="11" id="KW-0576">Peroxisome</keyword>
<dbReference type="InterPro" id="IPR036250">
    <property type="entry name" value="AcylCo_DH-like_C"/>
</dbReference>